<accession>A0AAJ0G471</accession>
<proteinExistence type="predicted"/>
<sequence length="171" mass="19447">MGLRPDICGQEEALHRFRLMQLQMNEAIKRLLKALREKRGGTIYSTIKSEHAEDWFRLLLSYLYEVAEGSDTVWHYEFGNHHGGLDNCVVRWLFHCWWREQALDLLGSVVNLTAQAPQETRLTPSESIPGSSWIAHDSPNFNVGFVETAGAAQGSTSAVPWPQTALKQHWT</sequence>
<organism evidence="1 2">
    <name type="scientific">Extremus antarcticus</name>
    <dbReference type="NCBI Taxonomy" id="702011"/>
    <lineage>
        <taxon>Eukaryota</taxon>
        <taxon>Fungi</taxon>
        <taxon>Dikarya</taxon>
        <taxon>Ascomycota</taxon>
        <taxon>Pezizomycotina</taxon>
        <taxon>Dothideomycetes</taxon>
        <taxon>Dothideomycetidae</taxon>
        <taxon>Mycosphaerellales</taxon>
        <taxon>Extremaceae</taxon>
        <taxon>Extremus</taxon>
    </lineage>
</organism>
<evidence type="ECO:0000313" key="1">
    <source>
        <dbReference type="EMBL" id="KAK3045719.1"/>
    </source>
</evidence>
<protein>
    <submittedName>
        <fullName evidence="1">Uncharacterized protein</fullName>
    </submittedName>
</protein>
<dbReference type="AlphaFoldDB" id="A0AAJ0G471"/>
<name>A0AAJ0G471_9PEZI</name>
<reference evidence="1" key="1">
    <citation type="submission" date="2023-04" db="EMBL/GenBank/DDBJ databases">
        <title>Black Yeasts Isolated from many extreme environments.</title>
        <authorList>
            <person name="Coleine C."/>
            <person name="Stajich J.E."/>
            <person name="Selbmann L."/>
        </authorList>
    </citation>
    <scope>NUCLEOTIDE SEQUENCE</scope>
    <source>
        <strain evidence="1">CCFEE 5312</strain>
    </source>
</reference>
<keyword evidence="2" id="KW-1185">Reference proteome</keyword>
<evidence type="ECO:0000313" key="2">
    <source>
        <dbReference type="Proteomes" id="UP001271007"/>
    </source>
</evidence>
<comment type="caution">
    <text evidence="1">The sequence shown here is derived from an EMBL/GenBank/DDBJ whole genome shotgun (WGS) entry which is preliminary data.</text>
</comment>
<dbReference type="Proteomes" id="UP001271007">
    <property type="component" value="Unassembled WGS sequence"/>
</dbReference>
<gene>
    <name evidence="1" type="ORF">LTR09_012731</name>
</gene>
<dbReference type="EMBL" id="JAWDJX010000162">
    <property type="protein sequence ID" value="KAK3045719.1"/>
    <property type="molecule type" value="Genomic_DNA"/>
</dbReference>